<evidence type="ECO:0000256" key="7">
    <source>
        <dbReference type="RuleBase" id="RU000416"/>
    </source>
</evidence>
<accession>A0AB37B2K6</accession>
<dbReference type="Pfam" id="PF00145">
    <property type="entry name" value="DNA_methylase"/>
    <property type="match status" value="1"/>
</dbReference>
<dbReference type="GO" id="GO:0003886">
    <property type="term" value="F:DNA (cytosine-5-)-methyltransferase activity"/>
    <property type="evidence" value="ECO:0007669"/>
    <property type="project" value="UniProtKB-EC"/>
</dbReference>
<evidence type="ECO:0000256" key="5">
    <source>
        <dbReference type="ARBA" id="ARBA00047422"/>
    </source>
</evidence>
<protein>
    <recommendedName>
        <fullName evidence="8">Cytosine-specific methyltransferase</fullName>
        <ecNumber evidence="8">2.1.1.37</ecNumber>
    </recommendedName>
</protein>
<dbReference type="PANTHER" id="PTHR10629:SF52">
    <property type="entry name" value="DNA (CYTOSINE-5)-METHYLTRANSFERASE 1"/>
    <property type="match status" value="1"/>
</dbReference>
<dbReference type="InterPro" id="IPR029063">
    <property type="entry name" value="SAM-dependent_MTases_sf"/>
</dbReference>
<dbReference type="NCBIfam" id="TIGR00675">
    <property type="entry name" value="dcm"/>
    <property type="match status" value="1"/>
</dbReference>
<dbReference type="GO" id="GO:0003677">
    <property type="term" value="F:DNA binding"/>
    <property type="evidence" value="ECO:0007669"/>
    <property type="project" value="TreeGrafter"/>
</dbReference>
<keyword evidence="2 6" id="KW-0808">Transferase</keyword>
<dbReference type="GO" id="GO:0009307">
    <property type="term" value="P:DNA restriction-modification system"/>
    <property type="evidence" value="ECO:0007669"/>
    <property type="project" value="UniProtKB-KW"/>
</dbReference>
<evidence type="ECO:0000256" key="1">
    <source>
        <dbReference type="ARBA" id="ARBA00022603"/>
    </source>
</evidence>
<dbReference type="CDD" id="cd00315">
    <property type="entry name" value="Cyt_C5_DNA_methylase"/>
    <property type="match status" value="1"/>
</dbReference>
<evidence type="ECO:0000256" key="2">
    <source>
        <dbReference type="ARBA" id="ARBA00022679"/>
    </source>
</evidence>
<keyword evidence="3 6" id="KW-0949">S-adenosyl-L-methionine</keyword>
<dbReference type="PANTHER" id="PTHR10629">
    <property type="entry name" value="CYTOSINE-SPECIFIC METHYLTRANSFERASE"/>
    <property type="match status" value="1"/>
</dbReference>
<dbReference type="GO" id="GO:0044027">
    <property type="term" value="P:negative regulation of gene expression via chromosomal CpG island methylation"/>
    <property type="evidence" value="ECO:0007669"/>
    <property type="project" value="TreeGrafter"/>
</dbReference>
<dbReference type="InterPro" id="IPR031303">
    <property type="entry name" value="C5_meth_CS"/>
</dbReference>
<dbReference type="InterPro" id="IPR050390">
    <property type="entry name" value="C5-Methyltransferase"/>
</dbReference>
<sequence length="331" mass="37552">MSLTYLDLFSGAGGLSLGFDYAGFRQLLSIELEPEYCETYRVNFPHHRVLQQDLTKLSNEQLLTELKDQTVDVVIGGPPCQGFSMAGHIGRTFTDDPRNYLFKEFVRVVNIVKPRFFVMENVARLYSHNSGKTRTEIINCFNEIGYSVECQILNAVNFGVAQQRSRVVFIGRKDKGKIVFPEKKQGSFKTVGEVIGHFPILQSGERHELIANHEAMNHTSQMLEKMSFVQNGGNRRDIPESLRPKTGDVRKYIRYHRDKPSVCVTGDMRKVFHYEQNRALTVRELAALQSFPDDFVFCGKKIAQQQQVGNAVPPLLAEVIAKSILQMSQDG</sequence>
<dbReference type="RefSeq" id="WP_105888946.1">
    <property type="nucleotide sequence ID" value="NZ_CP089177.1"/>
</dbReference>
<dbReference type="EC" id="2.1.1.37" evidence="8"/>
<dbReference type="PROSITE" id="PS51679">
    <property type="entry name" value="SAM_MT_C5"/>
    <property type="match status" value="1"/>
</dbReference>
<dbReference type="GO" id="GO:0032259">
    <property type="term" value="P:methylation"/>
    <property type="evidence" value="ECO:0007669"/>
    <property type="project" value="UniProtKB-KW"/>
</dbReference>
<dbReference type="Gene3D" id="3.90.120.10">
    <property type="entry name" value="DNA Methylase, subunit A, domain 2"/>
    <property type="match status" value="1"/>
</dbReference>
<dbReference type="PRINTS" id="PR00105">
    <property type="entry name" value="C5METTRFRASE"/>
</dbReference>
<keyword evidence="1 6" id="KW-0489">Methyltransferase</keyword>
<evidence type="ECO:0000256" key="6">
    <source>
        <dbReference type="PROSITE-ProRule" id="PRU01016"/>
    </source>
</evidence>
<dbReference type="PROSITE" id="PS00095">
    <property type="entry name" value="C5_MTASE_2"/>
    <property type="match status" value="1"/>
</dbReference>
<name>A0AB37B2K6_HAEIF</name>
<dbReference type="InterPro" id="IPR001525">
    <property type="entry name" value="C5_MeTfrase"/>
</dbReference>
<dbReference type="SUPFAM" id="SSF53335">
    <property type="entry name" value="S-adenosyl-L-methionine-dependent methyltransferases"/>
    <property type="match status" value="1"/>
</dbReference>
<dbReference type="PROSITE" id="PS00094">
    <property type="entry name" value="C5_MTASE_1"/>
    <property type="match status" value="1"/>
</dbReference>
<dbReference type="Gene3D" id="3.40.50.150">
    <property type="entry name" value="Vaccinia Virus protein VP39"/>
    <property type="match status" value="1"/>
</dbReference>
<evidence type="ECO:0000256" key="4">
    <source>
        <dbReference type="ARBA" id="ARBA00022747"/>
    </source>
</evidence>
<dbReference type="EMBL" id="NEBD01000053">
    <property type="protein sequence ID" value="PRJ22649.1"/>
    <property type="molecule type" value="Genomic_DNA"/>
</dbReference>
<reference evidence="9" key="1">
    <citation type="submission" date="2017-04" db="EMBL/GenBank/DDBJ databases">
        <title>Haemophilus influenzae in COPD genome sequencing project.</title>
        <authorList>
            <person name="Murphy T.F."/>
            <person name="Kong Y."/>
            <person name="Nadendla S."/>
            <person name="Tettelin H."/>
            <person name="Pettigrew M."/>
        </authorList>
    </citation>
    <scope>NUCLEOTIDE SEQUENCE [LARGE SCALE GENOMIC DNA]</scope>
    <source>
        <strain evidence="9">39P1H1</strain>
    </source>
</reference>
<keyword evidence="4" id="KW-0680">Restriction system</keyword>
<evidence type="ECO:0000313" key="9">
    <source>
        <dbReference type="EMBL" id="PRJ22649.1"/>
    </source>
</evidence>
<feature type="active site" evidence="6">
    <location>
        <position position="80"/>
    </location>
</feature>
<evidence type="ECO:0000256" key="3">
    <source>
        <dbReference type="ARBA" id="ARBA00022691"/>
    </source>
</evidence>
<comment type="caution">
    <text evidence="9">The sequence shown here is derived from an EMBL/GenBank/DDBJ whole genome shotgun (WGS) entry which is preliminary data.</text>
</comment>
<dbReference type="AlphaFoldDB" id="A0AB37B2K6"/>
<dbReference type="InterPro" id="IPR018117">
    <property type="entry name" value="C5_DNA_meth_AS"/>
</dbReference>
<gene>
    <name evidence="9" type="primary">haeIIIM_1</name>
    <name evidence="9" type="ORF">BV056_00487</name>
</gene>
<proteinExistence type="inferred from homology"/>
<comment type="catalytic activity">
    <reaction evidence="5 8">
        <text>a 2'-deoxycytidine in DNA + S-adenosyl-L-methionine = a 5-methyl-2'-deoxycytidine in DNA + S-adenosyl-L-homocysteine + H(+)</text>
        <dbReference type="Rhea" id="RHEA:13681"/>
        <dbReference type="Rhea" id="RHEA-COMP:11369"/>
        <dbReference type="Rhea" id="RHEA-COMP:11370"/>
        <dbReference type="ChEBI" id="CHEBI:15378"/>
        <dbReference type="ChEBI" id="CHEBI:57856"/>
        <dbReference type="ChEBI" id="CHEBI:59789"/>
        <dbReference type="ChEBI" id="CHEBI:85452"/>
        <dbReference type="ChEBI" id="CHEBI:85454"/>
        <dbReference type="EC" id="2.1.1.37"/>
    </reaction>
</comment>
<evidence type="ECO:0000256" key="8">
    <source>
        <dbReference type="RuleBase" id="RU000417"/>
    </source>
</evidence>
<organism evidence="9">
    <name type="scientific">Haemophilus influenzae</name>
    <dbReference type="NCBI Taxonomy" id="727"/>
    <lineage>
        <taxon>Bacteria</taxon>
        <taxon>Pseudomonadati</taxon>
        <taxon>Pseudomonadota</taxon>
        <taxon>Gammaproteobacteria</taxon>
        <taxon>Pasteurellales</taxon>
        <taxon>Pasteurellaceae</taxon>
        <taxon>Haemophilus</taxon>
    </lineage>
</organism>
<comment type="similarity">
    <text evidence="6 7">Belongs to the class I-like SAM-binding methyltransferase superfamily. C5-methyltransferase family.</text>
</comment>